<name>A0ABR2XGE1_9PEZI</name>
<reference evidence="2 3" key="1">
    <citation type="submission" date="2024-02" db="EMBL/GenBank/DDBJ databases">
        <title>First draft genome assembly of two strains of Seiridium cardinale.</title>
        <authorList>
            <person name="Emiliani G."/>
            <person name="Scali E."/>
        </authorList>
    </citation>
    <scope>NUCLEOTIDE SEQUENCE [LARGE SCALE GENOMIC DNA]</scope>
    <source>
        <strain evidence="2 3">BM-138-000479</strain>
    </source>
</reference>
<dbReference type="EMBL" id="JARVKM010000056">
    <property type="protein sequence ID" value="KAK9772905.1"/>
    <property type="molecule type" value="Genomic_DNA"/>
</dbReference>
<protein>
    <submittedName>
        <fullName evidence="2">Zinc knuckle-domain-containing protein</fullName>
    </submittedName>
</protein>
<gene>
    <name evidence="2" type="ORF">SCAR479_10415</name>
</gene>
<dbReference type="Proteomes" id="UP001465668">
    <property type="component" value="Unassembled WGS sequence"/>
</dbReference>
<comment type="caution">
    <text evidence="2">The sequence shown here is derived from an EMBL/GenBank/DDBJ whole genome shotgun (WGS) entry which is preliminary data.</text>
</comment>
<sequence>MSLFADFRAYAITRINLSNPKLIPKLTEAAPPELQKKEGVADQQLAKLEAERARKRGLEREDDGQETAQEPSHRRRSASYDSVSTISTARSLSRSPPRPSGSARRRASRSPSPMHQQQRRPSHGSANEHGSRRSRSPVTRHKGKSPQRPYGRETVSPEQVPSYADEYGSKIHGIDAYSTRDAPAGNQNRLSSGVKLPTCGAPTTILESGMNNKARLEGVRIVLRRGRGANEV</sequence>
<evidence type="ECO:0000256" key="1">
    <source>
        <dbReference type="SAM" id="MobiDB-lite"/>
    </source>
</evidence>
<proteinExistence type="predicted"/>
<evidence type="ECO:0000313" key="2">
    <source>
        <dbReference type="EMBL" id="KAK9772905.1"/>
    </source>
</evidence>
<feature type="compositionally biased region" description="Basic residues" evidence="1">
    <location>
        <begin position="132"/>
        <end position="145"/>
    </location>
</feature>
<evidence type="ECO:0000313" key="3">
    <source>
        <dbReference type="Proteomes" id="UP001465668"/>
    </source>
</evidence>
<keyword evidence="3" id="KW-1185">Reference proteome</keyword>
<feature type="compositionally biased region" description="Basic and acidic residues" evidence="1">
    <location>
        <begin position="48"/>
        <end position="59"/>
    </location>
</feature>
<feature type="region of interest" description="Disordered" evidence="1">
    <location>
        <begin position="28"/>
        <end position="197"/>
    </location>
</feature>
<organism evidence="2 3">
    <name type="scientific">Seiridium cardinale</name>
    <dbReference type="NCBI Taxonomy" id="138064"/>
    <lineage>
        <taxon>Eukaryota</taxon>
        <taxon>Fungi</taxon>
        <taxon>Dikarya</taxon>
        <taxon>Ascomycota</taxon>
        <taxon>Pezizomycotina</taxon>
        <taxon>Sordariomycetes</taxon>
        <taxon>Xylariomycetidae</taxon>
        <taxon>Amphisphaeriales</taxon>
        <taxon>Sporocadaceae</taxon>
        <taxon>Seiridium</taxon>
    </lineage>
</organism>
<accession>A0ABR2XGE1</accession>